<evidence type="ECO:0000313" key="8">
    <source>
        <dbReference type="EMBL" id="OAB34168.1"/>
    </source>
</evidence>
<dbReference type="Pfam" id="PF14659">
    <property type="entry name" value="Phage_int_SAM_3"/>
    <property type="match status" value="1"/>
</dbReference>
<name>A0A168DG58_9BACL</name>
<comment type="caution">
    <text evidence="8">The sequence shown here is derived from an EMBL/GenBank/DDBJ whole genome shotgun (WGS) entry which is preliminary data.</text>
</comment>
<dbReference type="PANTHER" id="PTHR30349:SF64">
    <property type="entry name" value="PROPHAGE INTEGRASE INTD-RELATED"/>
    <property type="match status" value="1"/>
</dbReference>
<evidence type="ECO:0000256" key="2">
    <source>
        <dbReference type="ARBA" id="ARBA00022908"/>
    </source>
</evidence>
<keyword evidence="4" id="KW-0233">DNA recombination</keyword>
<dbReference type="Pfam" id="PF00589">
    <property type="entry name" value="Phage_integrase"/>
    <property type="match status" value="1"/>
</dbReference>
<sequence>MASYTKIPANNKQGYKWICTIEGPPDPTTGKRNQIPRRADTQKEALARAQAVYNERKLGIDSKKTKKITIIDVAEEWLKTYSKGKVKRRSVVQRGVQINNLNNYFKKKPISKITHRDYQNFLNDLDDQEYAHNTMLGINNTANMIFKYAIKHKIRIDNPTIDAVIPQKVTTVEEIENKDQLIEDKYLNRSELLDFFSTINEHGELQDKEIFYLLAFSGVRSGELCALKWTDIDFVSNQIRITKTMDSDNMRNYQLETPKTTGSIRLVPIDENVMIMLMEHKERQATQMKSQRDYFKDYHDKKFVFRNNDGYPFNAQHIRIRMQRIIKDTSITKHATPHIFRHTFVSMLAEAEVDLNTIMQRVGHENEKTTLNIYTHVTQKMQKNADLKIKNHYADVLNLSTLQDM</sequence>
<dbReference type="STRING" id="494026.PGLA_25065"/>
<organism evidence="8 9">
    <name type="scientific">Paenibacillus glacialis</name>
    <dbReference type="NCBI Taxonomy" id="494026"/>
    <lineage>
        <taxon>Bacteria</taxon>
        <taxon>Bacillati</taxon>
        <taxon>Bacillota</taxon>
        <taxon>Bacilli</taxon>
        <taxon>Bacillales</taxon>
        <taxon>Paenibacillaceae</taxon>
        <taxon>Paenibacillus</taxon>
    </lineage>
</organism>
<dbReference type="PROSITE" id="PS51898">
    <property type="entry name" value="TYR_RECOMBINASE"/>
    <property type="match status" value="1"/>
</dbReference>
<dbReference type="InterPro" id="IPR050090">
    <property type="entry name" value="Tyrosine_recombinase_XerCD"/>
</dbReference>
<dbReference type="PROSITE" id="PS51900">
    <property type="entry name" value="CB"/>
    <property type="match status" value="1"/>
</dbReference>
<evidence type="ECO:0000256" key="3">
    <source>
        <dbReference type="ARBA" id="ARBA00023125"/>
    </source>
</evidence>
<accession>A0A168DG58</accession>
<dbReference type="Gene3D" id="1.10.150.130">
    <property type="match status" value="1"/>
</dbReference>
<dbReference type="SUPFAM" id="SSF56349">
    <property type="entry name" value="DNA breaking-rejoining enzymes"/>
    <property type="match status" value="1"/>
</dbReference>
<dbReference type="AlphaFoldDB" id="A0A168DG58"/>
<evidence type="ECO:0000256" key="4">
    <source>
        <dbReference type="ARBA" id="ARBA00023172"/>
    </source>
</evidence>
<dbReference type="OrthoDB" id="9803188at2"/>
<evidence type="ECO:0000313" key="9">
    <source>
        <dbReference type="Proteomes" id="UP000076967"/>
    </source>
</evidence>
<dbReference type="GO" id="GO:0003677">
    <property type="term" value="F:DNA binding"/>
    <property type="evidence" value="ECO:0007669"/>
    <property type="project" value="UniProtKB-UniRule"/>
</dbReference>
<protein>
    <submittedName>
        <fullName evidence="8">Integrase</fullName>
    </submittedName>
</protein>
<dbReference type="CDD" id="cd01189">
    <property type="entry name" value="INT_ICEBs1_C_like"/>
    <property type="match status" value="1"/>
</dbReference>
<dbReference type="InterPro" id="IPR010998">
    <property type="entry name" value="Integrase_recombinase_N"/>
</dbReference>
<keyword evidence="2" id="KW-0229">DNA integration</keyword>
<evidence type="ECO:0000259" key="7">
    <source>
        <dbReference type="PROSITE" id="PS51900"/>
    </source>
</evidence>
<dbReference type="InterPro" id="IPR002104">
    <property type="entry name" value="Integrase_catalytic"/>
</dbReference>
<dbReference type="InterPro" id="IPR004107">
    <property type="entry name" value="Integrase_SAM-like_N"/>
</dbReference>
<dbReference type="InterPro" id="IPR013762">
    <property type="entry name" value="Integrase-like_cat_sf"/>
</dbReference>
<dbReference type="InterPro" id="IPR044068">
    <property type="entry name" value="CB"/>
</dbReference>
<keyword evidence="3 5" id="KW-0238">DNA-binding</keyword>
<dbReference type="Gene3D" id="1.10.443.10">
    <property type="entry name" value="Intergrase catalytic core"/>
    <property type="match status" value="1"/>
</dbReference>
<dbReference type="RefSeq" id="WP_068537910.1">
    <property type="nucleotide sequence ID" value="NZ_LVJH01000070.1"/>
</dbReference>
<dbReference type="PANTHER" id="PTHR30349">
    <property type="entry name" value="PHAGE INTEGRASE-RELATED"/>
    <property type="match status" value="1"/>
</dbReference>
<gene>
    <name evidence="8" type="ORF">PGLA_25065</name>
</gene>
<dbReference type="EMBL" id="LVJH01000070">
    <property type="protein sequence ID" value="OAB34168.1"/>
    <property type="molecule type" value="Genomic_DNA"/>
</dbReference>
<dbReference type="GO" id="GO:0006310">
    <property type="term" value="P:DNA recombination"/>
    <property type="evidence" value="ECO:0007669"/>
    <property type="project" value="UniProtKB-KW"/>
</dbReference>
<evidence type="ECO:0000256" key="5">
    <source>
        <dbReference type="PROSITE-ProRule" id="PRU01248"/>
    </source>
</evidence>
<feature type="domain" description="Core-binding (CB)" evidence="7">
    <location>
        <begin position="68"/>
        <end position="150"/>
    </location>
</feature>
<feature type="domain" description="Tyr recombinase" evidence="6">
    <location>
        <begin position="182"/>
        <end position="387"/>
    </location>
</feature>
<dbReference type="GO" id="GO:0015074">
    <property type="term" value="P:DNA integration"/>
    <property type="evidence" value="ECO:0007669"/>
    <property type="project" value="UniProtKB-KW"/>
</dbReference>
<proteinExistence type="inferred from homology"/>
<reference evidence="8 9" key="1">
    <citation type="submission" date="2016-03" db="EMBL/GenBank/DDBJ databases">
        <title>Draft genome sequence of Paenibacillus glacialis DSM 22343.</title>
        <authorList>
            <person name="Shin S.-K."/>
            <person name="Yi H."/>
        </authorList>
    </citation>
    <scope>NUCLEOTIDE SEQUENCE [LARGE SCALE GENOMIC DNA]</scope>
    <source>
        <strain evidence="8 9">DSM 22343</strain>
    </source>
</reference>
<evidence type="ECO:0000256" key="1">
    <source>
        <dbReference type="ARBA" id="ARBA00008857"/>
    </source>
</evidence>
<dbReference type="InterPro" id="IPR011010">
    <property type="entry name" value="DNA_brk_join_enz"/>
</dbReference>
<dbReference type="Proteomes" id="UP000076967">
    <property type="component" value="Unassembled WGS sequence"/>
</dbReference>
<comment type="similarity">
    <text evidence="1">Belongs to the 'phage' integrase family.</text>
</comment>
<keyword evidence="9" id="KW-1185">Reference proteome</keyword>
<evidence type="ECO:0000259" key="6">
    <source>
        <dbReference type="PROSITE" id="PS51898"/>
    </source>
</evidence>